<sequence length="401" mass="41844">MSSQENVGRRHLPPLWVMALGLVAVAANLRTVMASVPPLVQTISSDLGLSNAAMGALTTLPVLCMGVFAPTAQRLAGRIGAAAAVEAAAACLAVGTALRFFGGQVWPLYAGTFVAGVGIAIGGTLLPGLVKELFPPQRSGLVTGLYMFAMMGGATASSAMAVPLRDWLGSWEGSLASWSLLGVVGLLAWLPVTRGASRHRAANPPVAVDHRLPWRHTTAWLVAAYLSVQSWQFYSSLAWLAPTYVAEGWDPTHAGYLLSSFSFAQLVSGLVGPTLSDRVHEHRLLLFGAGAFGLVGLLGLWLAPEAAPWVWAVVLGLGQGAAFSLALVLIVDYGATPAGSGRLAGMAFLISYTIASLGPTTMGAVRDATGGFDAVWLSLMLVMVVQLALVRQLRPGLRQVP</sequence>
<feature type="transmembrane region" description="Helical" evidence="5">
    <location>
        <begin position="309"/>
        <end position="331"/>
    </location>
</feature>
<comment type="subcellular location">
    <subcellularLocation>
        <location evidence="1">Cell membrane</location>
        <topology evidence="1">Multi-pass membrane protein</topology>
    </subcellularLocation>
</comment>
<dbReference type="InterPro" id="IPR011701">
    <property type="entry name" value="MFS"/>
</dbReference>
<feature type="transmembrane region" description="Helical" evidence="5">
    <location>
        <begin position="81"/>
        <end position="102"/>
    </location>
</feature>
<feature type="transmembrane region" description="Helical" evidence="5">
    <location>
        <begin position="49"/>
        <end position="69"/>
    </location>
</feature>
<dbReference type="Pfam" id="PF07690">
    <property type="entry name" value="MFS_1"/>
    <property type="match status" value="1"/>
</dbReference>
<feature type="transmembrane region" description="Helical" evidence="5">
    <location>
        <begin position="284"/>
        <end position="303"/>
    </location>
</feature>
<feature type="transmembrane region" description="Helical" evidence="5">
    <location>
        <begin position="175"/>
        <end position="192"/>
    </location>
</feature>
<dbReference type="Proteomes" id="UP000199019">
    <property type="component" value="Unassembled WGS sequence"/>
</dbReference>
<evidence type="ECO:0000256" key="4">
    <source>
        <dbReference type="ARBA" id="ARBA00023136"/>
    </source>
</evidence>
<feature type="transmembrane region" description="Helical" evidence="5">
    <location>
        <begin position="374"/>
        <end position="390"/>
    </location>
</feature>
<keyword evidence="3 5" id="KW-1133">Transmembrane helix</keyword>
<feature type="domain" description="Major facilitator superfamily (MFS) profile" evidence="6">
    <location>
        <begin position="14"/>
        <end position="398"/>
    </location>
</feature>
<protein>
    <submittedName>
        <fullName evidence="7">MFS transporter, CP family, cyanate transporter</fullName>
    </submittedName>
</protein>
<evidence type="ECO:0000313" key="7">
    <source>
        <dbReference type="EMBL" id="SES40282.1"/>
    </source>
</evidence>
<organism evidence="7 8">
    <name type="scientific">Pedococcus cremeus</name>
    <dbReference type="NCBI Taxonomy" id="587636"/>
    <lineage>
        <taxon>Bacteria</taxon>
        <taxon>Bacillati</taxon>
        <taxon>Actinomycetota</taxon>
        <taxon>Actinomycetes</taxon>
        <taxon>Micrococcales</taxon>
        <taxon>Intrasporangiaceae</taxon>
        <taxon>Pedococcus</taxon>
    </lineage>
</organism>
<dbReference type="GO" id="GO:0005886">
    <property type="term" value="C:plasma membrane"/>
    <property type="evidence" value="ECO:0007669"/>
    <property type="project" value="UniProtKB-SubCell"/>
</dbReference>
<dbReference type="PROSITE" id="PS50850">
    <property type="entry name" value="MFS"/>
    <property type="match status" value="1"/>
</dbReference>
<feature type="transmembrane region" description="Helical" evidence="5">
    <location>
        <begin position="12"/>
        <end position="29"/>
    </location>
</feature>
<dbReference type="InterPro" id="IPR020846">
    <property type="entry name" value="MFS_dom"/>
</dbReference>
<dbReference type="PANTHER" id="PTHR23523">
    <property type="match status" value="1"/>
</dbReference>
<accession>A0A1H9X265</accession>
<dbReference type="AlphaFoldDB" id="A0A1H9X265"/>
<name>A0A1H9X265_9MICO</name>
<gene>
    <name evidence="7" type="ORF">SAMN05216199_3364</name>
</gene>
<evidence type="ECO:0000259" key="6">
    <source>
        <dbReference type="PROSITE" id="PS50850"/>
    </source>
</evidence>
<evidence type="ECO:0000256" key="2">
    <source>
        <dbReference type="ARBA" id="ARBA00022692"/>
    </source>
</evidence>
<dbReference type="InterPro" id="IPR052524">
    <property type="entry name" value="MFS_Cyanate_Porter"/>
</dbReference>
<keyword evidence="4 5" id="KW-0472">Membrane</keyword>
<evidence type="ECO:0000256" key="3">
    <source>
        <dbReference type="ARBA" id="ARBA00022989"/>
    </source>
</evidence>
<dbReference type="Gene3D" id="1.20.1250.20">
    <property type="entry name" value="MFS general substrate transporter like domains"/>
    <property type="match status" value="2"/>
</dbReference>
<dbReference type="EMBL" id="FOHB01000006">
    <property type="protein sequence ID" value="SES40282.1"/>
    <property type="molecule type" value="Genomic_DNA"/>
</dbReference>
<dbReference type="GO" id="GO:0022857">
    <property type="term" value="F:transmembrane transporter activity"/>
    <property type="evidence" value="ECO:0007669"/>
    <property type="project" value="InterPro"/>
</dbReference>
<feature type="transmembrane region" description="Helical" evidence="5">
    <location>
        <begin position="108"/>
        <end position="129"/>
    </location>
</feature>
<dbReference type="RefSeq" id="WP_245735846.1">
    <property type="nucleotide sequence ID" value="NZ_FOHB01000006.1"/>
</dbReference>
<dbReference type="SUPFAM" id="SSF103473">
    <property type="entry name" value="MFS general substrate transporter"/>
    <property type="match status" value="1"/>
</dbReference>
<dbReference type="InterPro" id="IPR036259">
    <property type="entry name" value="MFS_trans_sf"/>
</dbReference>
<reference evidence="8" key="1">
    <citation type="submission" date="2016-10" db="EMBL/GenBank/DDBJ databases">
        <authorList>
            <person name="Varghese N."/>
            <person name="Submissions S."/>
        </authorList>
    </citation>
    <scope>NUCLEOTIDE SEQUENCE [LARGE SCALE GENOMIC DNA]</scope>
    <source>
        <strain evidence="8">CGMCC 1.6963</strain>
    </source>
</reference>
<keyword evidence="2 5" id="KW-0812">Transmembrane</keyword>
<proteinExistence type="predicted"/>
<keyword evidence="8" id="KW-1185">Reference proteome</keyword>
<evidence type="ECO:0000256" key="5">
    <source>
        <dbReference type="SAM" id="Phobius"/>
    </source>
</evidence>
<evidence type="ECO:0000256" key="1">
    <source>
        <dbReference type="ARBA" id="ARBA00004651"/>
    </source>
</evidence>
<dbReference type="STRING" id="587636.SAMN05216199_3364"/>
<evidence type="ECO:0000313" key="8">
    <source>
        <dbReference type="Proteomes" id="UP000199019"/>
    </source>
</evidence>
<feature type="transmembrane region" description="Helical" evidence="5">
    <location>
        <begin position="141"/>
        <end position="163"/>
    </location>
</feature>
<feature type="transmembrane region" description="Helical" evidence="5">
    <location>
        <begin position="343"/>
        <end position="362"/>
    </location>
</feature>
<dbReference type="PANTHER" id="PTHR23523:SF2">
    <property type="entry name" value="2-NITROIMIDAZOLE TRANSPORTER"/>
    <property type="match status" value="1"/>
</dbReference>